<reference evidence="2 3" key="1">
    <citation type="submission" date="2021-05" db="EMBL/GenBank/DDBJ databases">
        <title>Genome Assembly of Synthetic Allotetraploid Brassica napus Reveals Homoeologous Exchanges between Subgenomes.</title>
        <authorList>
            <person name="Davis J.T."/>
        </authorList>
    </citation>
    <scope>NUCLEOTIDE SEQUENCE [LARGE SCALE GENOMIC DNA]</scope>
    <source>
        <strain evidence="3">cv. Da-Ae</strain>
        <tissue evidence="2">Seedling</tissue>
    </source>
</reference>
<organism evidence="2 3">
    <name type="scientific">Brassica napus</name>
    <name type="common">Rape</name>
    <dbReference type="NCBI Taxonomy" id="3708"/>
    <lineage>
        <taxon>Eukaryota</taxon>
        <taxon>Viridiplantae</taxon>
        <taxon>Streptophyta</taxon>
        <taxon>Embryophyta</taxon>
        <taxon>Tracheophyta</taxon>
        <taxon>Spermatophyta</taxon>
        <taxon>Magnoliopsida</taxon>
        <taxon>eudicotyledons</taxon>
        <taxon>Gunneridae</taxon>
        <taxon>Pentapetalae</taxon>
        <taxon>rosids</taxon>
        <taxon>malvids</taxon>
        <taxon>Brassicales</taxon>
        <taxon>Brassicaceae</taxon>
        <taxon>Brassiceae</taxon>
        <taxon>Brassica</taxon>
    </lineage>
</organism>
<feature type="transmembrane region" description="Helical" evidence="1">
    <location>
        <begin position="176"/>
        <end position="196"/>
    </location>
</feature>
<keyword evidence="1" id="KW-1133">Transmembrane helix</keyword>
<dbReference type="EMBL" id="JAGKQM010000009">
    <property type="protein sequence ID" value="KAH0912399.1"/>
    <property type="molecule type" value="Genomic_DNA"/>
</dbReference>
<protein>
    <recommendedName>
        <fullName evidence="4">Transmembrane protein</fullName>
    </recommendedName>
</protein>
<evidence type="ECO:0000313" key="3">
    <source>
        <dbReference type="Proteomes" id="UP000824890"/>
    </source>
</evidence>
<evidence type="ECO:0000256" key="1">
    <source>
        <dbReference type="SAM" id="Phobius"/>
    </source>
</evidence>
<name>A0ABQ8C5P5_BRANA</name>
<keyword evidence="3" id="KW-1185">Reference proteome</keyword>
<sequence>MDIYRLPITASSHLVLHYYLSVGVRSDFSPATGREKSFGKAVFLLVSCCLLFRDAACFVVSPCSLLFSPRNFSYITAYSPSLTASSLSLAAFSLSFIVASPSFVAVPHLSLSPICSKETEVGLLPTMDLYSVTRSFTSHSSTNLPAVSLAASLSPLCPAVCRFFPIFNMDIGNMKIVLILFWQIGLALICFPVIMVDSSFMEVVLFPKSSLRYHDCYTSTRCGSNLRCRNMNVSYNPQLDFPLLSTNGVECRGQLLIFSVLSFVFISMSLLSMFSMLLWCF</sequence>
<comment type="caution">
    <text evidence="2">The sequence shown here is derived from an EMBL/GenBank/DDBJ whole genome shotgun (WGS) entry which is preliminary data.</text>
</comment>
<gene>
    <name evidence="2" type="ORF">HID58_035720</name>
</gene>
<dbReference type="Proteomes" id="UP000824890">
    <property type="component" value="Unassembled WGS sequence"/>
</dbReference>
<evidence type="ECO:0008006" key="4">
    <source>
        <dbReference type="Google" id="ProtNLM"/>
    </source>
</evidence>
<accession>A0ABQ8C5P5</accession>
<proteinExistence type="predicted"/>
<feature type="transmembrane region" description="Helical" evidence="1">
    <location>
        <begin position="255"/>
        <end position="279"/>
    </location>
</feature>
<keyword evidence="1" id="KW-0812">Transmembrane</keyword>
<keyword evidence="1" id="KW-0472">Membrane</keyword>
<evidence type="ECO:0000313" key="2">
    <source>
        <dbReference type="EMBL" id="KAH0912399.1"/>
    </source>
</evidence>